<evidence type="ECO:0000256" key="7">
    <source>
        <dbReference type="HAMAP-Rule" id="MF_00270"/>
    </source>
</evidence>
<keyword evidence="2 7" id="KW-0699">rRNA-binding</keyword>
<keyword evidence="4 7" id="KW-0689">Ribosomal protein</keyword>
<feature type="region of interest" description="Disordered" evidence="9">
    <location>
        <begin position="85"/>
        <end position="117"/>
    </location>
</feature>
<dbReference type="SUPFAM" id="SSF46911">
    <property type="entry name" value="Ribosomal protein S18"/>
    <property type="match status" value="1"/>
</dbReference>
<keyword evidence="10" id="KW-0934">Plastid</keyword>
<dbReference type="FunFam" id="4.10.640.10:FF:000002">
    <property type="entry name" value="30S ribosomal protein S18, chloroplastic"/>
    <property type="match status" value="1"/>
</dbReference>
<evidence type="ECO:0000256" key="3">
    <source>
        <dbReference type="ARBA" id="ARBA00022884"/>
    </source>
</evidence>
<keyword evidence="5 7" id="KW-0687">Ribonucleoprotein</keyword>
<dbReference type="RefSeq" id="YP_007476373.1">
    <property type="nucleotide sequence ID" value="NC_020372.1"/>
</dbReference>
<gene>
    <name evidence="7 10" type="primary">rps18</name>
</gene>
<feature type="region of interest" description="Disordered" evidence="9">
    <location>
        <begin position="1"/>
        <end position="20"/>
    </location>
</feature>
<dbReference type="PRINTS" id="PR00974">
    <property type="entry name" value="RIBOSOMALS18"/>
</dbReference>
<dbReference type="GeneID" id="14675144"/>
<geneLocation type="chloroplast" evidence="10"/>
<feature type="compositionally biased region" description="Basic residues" evidence="9">
    <location>
        <begin position="89"/>
        <end position="104"/>
    </location>
</feature>
<dbReference type="GO" id="GO:0006412">
    <property type="term" value="P:translation"/>
    <property type="evidence" value="ECO:0007669"/>
    <property type="project" value="UniProtKB-UniRule"/>
</dbReference>
<dbReference type="PANTHER" id="PTHR13479:SF40">
    <property type="entry name" value="SMALL RIBOSOMAL SUBUNIT PROTEIN BS18M"/>
    <property type="match status" value="1"/>
</dbReference>
<dbReference type="Pfam" id="PF01084">
    <property type="entry name" value="Ribosomal_S18"/>
    <property type="match status" value="1"/>
</dbReference>
<reference evidence="10" key="2">
    <citation type="journal article" date="2013" name="Syst. Biol.">
        <title>The evolutionary root of flowering plants.</title>
        <authorList>
            <person name="Goremykin V.V."/>
            <person name="Nikiforova S.V."/>
            <person name="Biggs P.J."/>
            <person name="Zhong B."/>
            <person name="DeLange P."/>
            <person name="Martin W."/>
            <person name="Woetzel S."/>
            <person name="Atherton R.A."/>
            <person name="McLenachan T."/>
            <person name="Lockhart P.J."/>
        </authorList>
    </citation>
    <scope>NUCLEOTIDE SEQUENCE</scope>
</reference>
<feature type="compositionally biased region" description="Polar residues" evidence="9">
    <location>
        <begin position="106"/>
        <end position="117"/>
    </location>
</feature>
<feature type="compositionally biased region" description="Basic residues" evidence="9">
    <location>
        <begin position="1"/>
        <end position="16"/>
    </location>
</feature>
<accession>M1X115</accession>
<comment type="subcellular location">
    <subcellularLocation>
        <location evidence="7">Plastid</location>
        <location evidence="7">Chloroplast</location>
    </subcellularLocation>
</comment>
<evidence type="ECO:0000313" key="10">
    <source>
        <dbReference type="EMBL" id="CCJ32539.1"/>
    </source>
</evidence>
<sequence length="117" mass="14058">MEKYKPPFRKSKRSFRRPLPPIGLGDQIDYRNMSLITRFISEQGKILSRRVNRLNLKQQRLITLAIKQARILSLLPFLKNEKQFERAKPLSRTKKKWNRKRKRTTPQLNENSNQNLN</sequence>
<comment type="similarity">
    <text evidence="1 7 8">Belongs to the bacterial ribosomal protein bS18 family.</text>
</comment>
<proteinExistence type="inferred from homology"/>
<protein>
    <recommendedName>
        <fullName evidence="6 7">Small ribosomal subunit protein bS18c</fullName>
    </recommendedName>
</protein>
<dbReference type="HAMAP" id="MF_00270">
    <property type="entry name" value="Ribosomal_bS18"/>
    <property type="match status" value="1"/>
</dbReference>
<dbReference type="GO" id="GO:0070181">
    <property type="term" value="F:small ribosomal subunit rRNA binding"/>
    <property type="evidence" value="ECO:0007669"/>
    <property type="project" value="TreeGrafter"/>
</dbReference>
<dbReference type="InterPro" id="IPR001648">
    <property type="entry name" value="Ribosomal_bS18"/>
</dbReference>
<evidence type="ECO:0000256" key="8">
    <source>
        <dbReference type="RuleBase" id="RU003910"/>
    </source>
</evidence>
<evidence type="ECO:0000256" key="6">
    <source>
        <dbReference type="ARBA" id="ARBA00035266"/>
    </source>
</evidence>
<dbReference type="GO" id="GO:0003735">
    <property type="term" value="F:structural constituent of ribosome"/>
    <property type="evidence" value="ECO:0007669"/>
    <property type="project" value="InterPro"/>
</dbReference>
<organism evidence="10">
    <name type="scientific">Trithuria inconspicua</name>
    <dbReference type="NCBI Taxonomy" id="405043"/>
    <lineage>
        <taxon>Eukaryota</taxon>
        <taxon>Viridiplantae</taxon>
        <taxon>Streptophyta</taxon>
        <taxon>Embryophyta</taxon>
        <taxon>Tracheophyta</taxon>
        <taxon>Spermatophyta</taxon>
        <taxon>Magnoliopsida</taxon>
        <taxon>Nymphaeales</taxon>
        <taxon>Hydatellaceae</taxon>
        <taxon>Trithuria</taxon>
    </lineage>
</organism>
<keyword evidence="10" id="KW-0150">Chloroplast</keyword>
<dbReference type="Gene3D" id="4.10.640.10">
    <property type="entry name" value="Ribosomal protein S18"/>
    <property type="match status" value="1"/>
</dbReference>
<reference evidence="10" key="1">
    <citation type="submission" date="2012-07" db="EMBL/GenBank/DDBJ databases">
        <authorList>
            <person name="Goremykin V."/>
        </authorList>
    </citation>
    <scope>NUCLEOTIDE SEQUENCE</scope>
</reference>
<evidence type="ECO:0000256" key="1">
    <source>
        <dbReference type="ARBA" id="ARBA00005589"/>
    </source>
</evidence>
<dbReference type="GO" id="GO:0009507">
    <property type="term" value="C:chloroplast"/>
    <property type="evidence" value="ECO:0007669"/>
    <property type="project" value="UniProtKB-SubCell"/>
</dbReference>
<dbReference type="GO" id="GO:0005763">
    <property type="term" value="C:mitochondrial small ribosomal subunit"/>
    <property type="evidence" value="ECO:0007669"/>
    <property type="project" value="TreeGrafter"/>
</dbReference>
<dbReference type="InterPro" id="IPR018275">
    <property type="entry name" value="Ribosomal_bS18_CS"/>
</dbReference>
<name>M1X115_9MAGN</name>
<evidence type="ECO:0000256" key="5">
    <source>
        <dbReference type="ARBA" id="ARBA00023274"/>
    </source>
</evidence>
<evidence type="ECO:0000256" key="4">
    <source>
        <dbReference type="ARBA" id="ARBA00022980"/>
    </source>
</evidence>
<dbReference type="AlphaFoldDB" id="M1X115"/>
<evidence type="ECO:0000256" key="2">
    <source>
        <dbReference type="ARBA" id="ARBA00022730"/>
    </source>
</evidence>
<dbReference type="InterPro" id="IPR036870">
    <property type="entry name" value="Ribosomal_bS18_sf"/>
</dbReference>
<keyword evidence="3 7" id="KW-0694">RNA-binding</keyword>
<dbReference type="NCBIfam" id="TIGR00165">
    <property type="entry name" value="S18"/>
    <property type="match status" value="1"/>
</dbReference>
<dbReference type="EMBL" id="HE963749">
    <property type="protein sequence ID" value="CCJ32539.1"/>
    <property type="molecule type" value="Genomic_DNA"/>
</dbReference>
<comment type="subunit">
    <text evidence="7">Part of the 30S ribosomal subunit.</text>
</comment>
<dbReference type="PROSITE" id="PS00057">
    <property type="entry name" value="RIBOSOMAL_S18"/>
    <property type="match status" value="1"/>
</dbReference>
<dbReference type="PANTHER" id="PTHR13479">
    <property type="entry name" value="30S RIBOSOMAL PROTEIN S18"/>
    <property type="match status" value="1"/>
</dbReference>
<evidence type="ECO:0000256" key="9">
    <source>
        <dbReference type="SAM" id="MobiDB-lite"/>
    </source>
</evidence>